<reference evidence="1 2" key="1">
    <citation type="journal article" date="2017" name="Nature">
        <title>The Apostasia genome and the evolution of orchids.</title>
        <authorList>
            <person name="Zhang G.Q."/>
            <person name="Liu K.W."/>
            <person name="Li Z."/>
            <person name="Lohaus R."/>
            <person name="Hsiao Y.Y."/>
            <person name="Niu S.C."/>
            <person name="Wang J.Y."/>
            <person name="Lin Y.C."/>
            <person name="Xu Q."/>
            <person name="Chen L.J."/>
            <person name="Yoshida K."/>
            <person name="Fujiwara S."/>
            <person name="Wang Z.W."/>
            <person name="Zhang Y.Q."/>
            <person name="Mitsuda N."/>
            <person name="Wang M."/>
            <person name="Liu G.H."/>
            <person name="Pecoraro L."/>
            <person name="Huang H.X."/>
            <person name="Xiao X.J."/>
            <person name="Lin M."/>
            <person name="Wu X.Y."/>
            <person name="Wu W.L."/>
            <person name="Chen Y.Y."/>
            <person name="Chang S.B."/>
            <person name="Sakamoto S."/>
            <person name="Ohme-Takagi M."/>
            <person name="Yagi M."/>
            <person name="Zeng S.J."/>
            <person name="Shen C.Y."/>
            <person name="Yeh C.M."/>
            <person name="Luo Y.B."/>
            <person name="Tsai W.C."/>
            <person name="Van de Peer Y."/>
            <person name="Liu Z.J."/>
        </authorList>
    </citation>
    <scope>NUCLEOTIDE SEQUENCE [LARGE SCALE GENOMIC DNA]</scope>
    <source>
        <strain evidence="2">cv. Shenzhen</strain>
        <tissue evidence="1">Stem</tissue>
    </source>
</reference>
<organism evidence="1 2">
    <name type="scientific">Apostasia shenzhenica</name>
    <dbReference type="NCBI Taxonomy" id="1088818"/>
    <lineage>
        <taxon>Eukaryota</taxon>
        <taxon>Viridiplantae</taxon>
        <taxon>Streptophyta</taxon>
        <taxon>Embryophyta</taxon>
        <taxon>Tracheophyta</taxon>
        <taxon>Spermatophyta</taxon>
        <taxon>Magnoliopsida</taxon>
        <taxon>Liliopsida</taxon>
        <taxon>Asparagales</taxon>
        <taxon>Orchidaceae</taxon>
        <taxon>Apostasioideae</taxon>
        <taxon>Apostasia</taxon>
    </lineage>
</organism>
<evidence type="ECO:0000313" key="1">
    <source>
        <dbReference type="EMBL" id="PKA59079.1"/>
    </source>
</evidence>
<name>A0A2I0AU48_9ASPA</name>
<protein>
    <submittedName>
        <fullName evidence="1">Uncharacterized protein</fullName>
    </submittedName>
</protein>
<evidence type="ECO:0000313" key="2">
    <source>
        <dbReference type="Proteomes" id="UP000236161"/>
    </source>
</evidence>
<proteinExistence type="predicted"/>
<dbReference type="Proteomes" id="UP000236161">
    <property type="component" value="Unassembled WGS sequence"/>
</dbReference>
<accession>A0A2I0AU48</accession>
<keyword evidence="2" id="KW-1185">Reference proteome</keyword>
<gene>
    <name evidence="1" type="ORF">AXF42_Ash001172</name>
</gene>
<sequence>MITRKSNLIQLLVYILKQDTFLVVYDDSAASTEGIFSPTVAIENVGDEQDVDGKAISNLI</sequence>
<dbReference type="AlphaFoldDB" id="A0A2I0AU48"/>
<dbReference type="EMBL" id="KZ451950">
    <property type="protein sequence ID" value="PKA59079.1"/>
    <property type="molecule type" value="Genomic_DNA"/>
</dbReference>